<dbReference type="Proteomes" id="UP001148629">
    <property type="component" value="Unassembled WGS sequence"/>
</dbReference>
<comment type="caution">
    <text evidence="1">The sequence shown here is derived from an EMBL/GenBank/DDBJ whole genome shotgun (WGS) entry which is preliminary data.</text>
</comment>
<dbReference type="EMBL" id="JANRMS010001527">
    <property type="protein sequence ID" value="KAJ3527641.1"/>
    <property type="molecule type" value="Genomic_DNA"/>
</dbReference>
<reference evidence="1" key="1">
    <citation type="submission" date="2022-08" db="EMBL/GenBank/DDBJ databases">
        <title>Genome Sequence of Fusarium decemcellulare.</title>
        <authorList>
            <person name="Buettner E."/>
        </authorList>
    </citation>
    <scope>NUCLEOTIDE SEQUENCE</scope>
    <source>
        <strain evidence="1">Babe19</strain>
    </source>
</reference>
<name>A0ACC1RX99_9HYPO</name>
<evidence type="ECO:0000313" key="1">
    <source>
        <dbReference type="EMBL" id="KAJ3527641.1"/>
    </source>
</evidence>
<keyword evidence="2" id="KW-1185">Reference proteome</keyword>
<evidence type="ECO:0000313" key="2">
    <source>
        <dbReference type="Proteomes" id="UP001148629"/>
    </source>
</evidence>
<organism evidence="1 2">
    <name type="scientific">Fusarium decemcellulare</name>
    <dbReference type="NCBI Taxonomy" id="57161"/>
    <lineage>
        <taxon>Eukaryota</taxon>
        <taxon>Fungi</taxon>
        <taxon>Dikarya</taxon>
        <taxon>Ascomycota</taxon>
        <taxon>Pezizomycotina</taxon>
        <taxon>Sordariomycetes</taxon>
        <taxon>Hypocreomycetidae</taxon>
        <taxon>Hypocreales</taxon>
        <taxon>Nectriaceae</taxon>
        <taxon>Fusarium</taxon>
        <taxon>Fusarium decemcellulare species complex</taxon>
    </lineage>
</organism>
<gene>
    <name evidence="1" type="ORF">NM208_g10599</name>
</gene>
<accession>A0ACC1RX99</accession>
<sequence>MAGAARNPELLHDYEELFGAAAGIQTLDWIAKLQPFPAQEPAMERHKVETRLGINDDNNAPPITLKSNIGQAYVGVSALDYMPAFMVAGEAKDNTKFKEDNTTSVKLKTEPSTRICGKSVIWSQALLVRGNMAFVKQGLWGKLPPDDQIHFISIAMREHQRVVDGLGTVGVANTYPCYQQDIERPRFRSFHPEAQYETLHFRLMWPPMAVLAFGPKMIDAVKEFLKGRPEDNIPLNLTLAAISSSSTSKEMHNRASELPSSPKPVTTTLGSSADLSHSVVKNLSPTLGQSYNNIRTVIQGMVQDCRRLAAIRRKVLYTANGRMSFHTTQQQFEYLKEQWIFGKLRPGSTPTPSVHYYWRGVAEDFMRWEIPKRQMINTIEEIEQWTDVRLIRRSGCPYFAHPDSMPIDWNQKNCLRLMTDRMRTGWPRTPKTLRQRINGDRDNNILIETRSSNFLKHDYSEAFYPVLKDLVLGIPDPIEWANAEVIPSPYEDLEVFDFVELTNYGFDGDGGEEEMGDNVMEILEDGMRNDLGSLYEETRGFRI</sequence>
<protein>
    <submittedName>
        <fullName evidence="1">Uncharacterized protein</fullName>
    </submittedName>
</protein>
<proteinExistence type="predicted"/>